<dbReference type="EMBL" id="CAFAAB010000017">
    <property type="protein sequence ID" value="CAB4777067.1"/>
    <property type="molecule type" value="Genomic_DNA"/>
</dbReference>
<protein>
    <submittedName>
        <fullName evidence="2">Unannotated protein</fullName>
    </submittedName>
</protein>
<reference evidence="2" key="1">
    <citation type="submission" date="2020-05" db="EMBL/GenBank/DDBJ databases">
        <authorList>
            <person name="Chiriac C."/>
            <person name="Salcher M."/>
            <person name="Ghai R."/>
            <person name="Kavagutti S V."/>
        </authorList>
    </citation>
    <scope>NUCLEOTIDE SEQUENCE</scope>
</reference>
<name>A0A6J6W2Q1_9ZZZZ</name>
<sequence length="40" mass="4453">MAEKSPSARNNKKVGKTLKEKRLDKHAKKDQKTGLMGDGK</sequence>
<proteinExistence type="predicted"/>
<gene>
    <name evidence="2" type="ORF">UFOPK2958_00265</name>
</gene>
<feature type="region of interest" description="Disordered" evidence="1">
    <location>
        <begin position="1"/>
        <end position="40"/>
    </location>
</feature>
<evidence type="ECO:0000256" key="1">
    <source>
        <dbReference type="SAM" id="MobiDB-lite"/>
    </source>
</evidence>
<dbReference type="AlphaFoldDB" id="A0A6J6W2Q1"/>
<evidence type="ECO:0000313" key="2">
    <source>
        <dbReference type="EMBL" id="CAB4777067.1"/>
    </source>
</evidence>
<accession>A0A6J6W2Q1</accession>
<organism evidence="2">
    <name type="scientific">freshwater metagenome</name>
    <dbReference type="NCBI Taxonomy" id="449393"/>
    <lineage>
        <taxon>unclassified sequences</taxon>
        <taxon>metagenomes</taxon>
        <taxon>ecological metagenomes</taxon>
    </lineage>
</organism>